<dbReference type="PANTHER" id="PTHR47113:SF1">
    <property type="entry name" value="LD09343P"/>
    <property type="match status" value="1"/>
</dbReference>
<organism evidence="2 3">
    <name type="scientific">Polypedilum vanderplanki</name>
    <name type="common">Sleeping chironomid midge</name>
    <dbReference type="NCBI Taxonomy" id="319348"/>
    <lineage>
        <taxon>Eukaryota</taxon>
        <taxon>Metazoa</taxon>
        <taxon>Ecdysozoa</taxon>
        <taxon>Arthropoda</taxon>
        <taxon>Hexapoda</taxon>
        <taxon>Insecta</taxon>
        <taxon>Pterygota</taxon>
        <taxon>Neoptera</taxon>
        <taxon>Endopterygota</taxon>
        <taxon>Diptera</taxon>
        <taxon>Nematocera</taxon>
        <taxon>Chironomoidea</taxon>
        <taxon>Chironomidae</taxon>
        <taxon>Chironominae</taxon>
        <taxon>Polypedilum</taxon>
        <taxon>Polypedilum</taxon>
    </lineage>
</organism>
<dbReference type="Proteomes" id="UP001107558">
    <property type="component" value="Chromosome 2"/>
</dbReference>
<sequence length="470" mass="54223">MGKSQRNSGGSMKTTFNLNNFSNVAFCTQNRKTAVKSKHENTKKVQAVRVKRRISDNVLIAIISLITLFVAIYTAYRYALWHEQSQMNRKCNSKLRFLLIASESENLTAINHVLKQLDYEIVHDTRDHWDVQWTTAVDSFDRETKLKPQQLVIHFQQALVNNSLHYLPAFKFPEIKTDSKDGKFIIKNCLVNGTNVDNSSFVAQELIKNPLIIDGNLVEIEAISVVTSINPLRIYRPRNEFRIAFTPNFDNLTKYFCLKSMKNEKISESLAKTYRITLDDNIDEAIVATLVKSITNDRSKRLANFHQSLQLMHFRFVVDSSYKLHITDVKGFIELDSIDEEYERIIYGVLKIAGAGNIYEFSCRGSLECPMLSTMKDIVSANSCINYPCNESMCSTSECELCWPCLNQVPESLNHLHRSFREHMQRGKMRRIFPLAKHNDDRNIVNQLSPANRLSMKWFQAKCETDSTWC</sequence>
<evidence type="ECO:0000256" key="1">
    <source>
        <dbReference type="SAM" id="Phobius"/>
    </source>
</evidence>
<dbReference type="InterPro" id="IPR053317">
    <property type="entry name" value="Tubulin_polyglutamylase"/>
</dbReference>
<dbReference type="EMBL" id="JADBJN010000002">
    <property type="protein sequence ID" value="KAG5676308.1"/>
    <property type="molecule type" value="Genomic_DNA"/>
</dbReference>
<dbReference type="OrthoDB" id="202825at2759"/>
<dbReference type="Pfam" id="PF03133">
    <property type="entry name" value="TTL"/>
    <property type="match status" value="1"/>
</dbReference>
<evidence type="ECO:0000313" key="2">
    <source>
        <dbReference type="EMBL" id="KAG5676308.1"/>
    </source>
</evidence>
<evidence type="ECO:0000313" key="3">
    <source>
        <dbReference type="Proteomes" id="UP001107558"/>
    </source>
</evidence>
<accession>A0A9J6C296</accession>
<protein>
    <submittedName>
        <fullName evidence="2">Uncharacterized protein</fullName>
    </submittedName>
</protein>
<gene>
    <name evidence="2" type="ORF">PVAND_006155</name>
</gene>
<feature type="transmembrane region" description="Helical" evidence="1">
    <location>
        <begin position="58"/>
        <end position="81"/>
    </location>
</feature>
<dbReference type="Gene3D" id="3.30.470.20">
    <property type="entry name" value="ATP-grasp fold, B domain"/>
    <property type="match status" value="1"/>
</dbReference>
<dbReference type="AlphaFoldDB" id="A0A9J6C296"/>
<keyword evidence="1" id="KW-0812">Transmembrane</keyword>
<proteinExistence type="predicted"/>
<keyword evidence="1" id="KW-1133">Transmembrane helix</keyword>
<reference evidence="2" key="1">
    <citation type="submission" date="2021-03" db="EMBL/GenBank/DDBJ databases">
        <title>Chromosome level genome of the anhydrobiotic midge Polypedilum vanderplanki.</title>
        <authorList>
            <person name="Yoshida Y."/>
            <person name="Kikawada T."/>
            <person name="Gusev O."/>
        </authorList>
    </citation>
    <scope>NUCLEOTIDE SEQUENCE</scope>
    <source>
        <strain evidence="2">NIAS01</strain>
        <tissue evidence="2">Whole body or cell culture</tissue>
    </source>
</reference>
<name>A0A9J6C296_POLVA</name>
<dbReference type="PANTHER" id="PTHR47113">
    <property type="entry name" value="LD09343P"/>
    <property type="match status" value="1"/>
</dbReference>
<keyword evidence="3" id="KW-1185">Reference proteome</keyword>
<comment type="caution">
    <text evidence="2">The sequence shown here is derived from an EMBL/GenBank/DDBJ whole genome shotgun (WGS) entry which is preliminary data.</text>
</comment>
<keyword evidence="1" id="KW-0472">Membrane</keyword>
<dbReference type="InterPro" id="IPR004344">
    <property type="entry name" value="TTL/TTLL_fam"/>
</dbReference>